<dbReference type="InterPro" id="IPR001214">
    <property type="entry name" value="SET_dom"/>
</dbReference>
<evidence type="ECO:0008006" key="12">
    <source>
        <dbReference type="Google" id="ProtNLM"/>
    </source>
</evidence>
<dbReference type="InterPro" id="IPR045318">
    <property type="entry name" value="EZH1/2-like"/>
</dbReference>
<organism evidence="10 11">
    <name type="scientific">Phyllosticta citrichinensis</name>
    <dbReference type="NCBI Taxonomy" id="1130410"/>
    <lineage>
        <taxon>Eukaryota</taxon>
        <taxon>Fungi</taxon>
        <taxon>Dikarya</taxon>
        <taxon>Ascomycota</taxon>
        <taxon>Pezizomycotina</taxon>
        <taxon>Dothideomycetes</taxon>
        <taxon>Dothideomycetes incertae sedis</taxon>
        <taxon>Botryosphaeriales</taxon>
        <taxon>Phyllostictaceae</taxon>
        <taxon>Phyllosticta</taxon>
    </lineage>
</organism>
<evidence type="ECO:0000256" key="5">
    <source>
        <dbReference type="ARBA" id="ARBA00023163"/>
    </source>
</evidence>
<evidence type="ECO:0000313" key="10">
    <source>
        <dbReference type="EMBL" id="KAK8173838.1"/>
    </source>
</evidence>
<evidence type="ECO:0000256" key="4">
    <source>
        <dbReference type="ARBA" id="ARBA00023015"/>
    </source>
</evidence>
<evidence type="ECO:0000256" key="3">
    <source>
        <dbReference type="ARBA" id="ARBA00022691"/>
    </source>
</evidence>
<dbReference type="SUPFAM" id="SSF82199">
    <property type="entry name" value="SET domain"/>
    <property type="match status" value="1"/>
</dbReference>
<dbReference type="InterPro" id="IPR026489">
    <property type="entry name" value="CXC_dom"/>
</dbReference>
<keyword evidence="1" id="KW-0489">Methyltransferase</keyword>
<feature type="region of interest" description="Disordered" evidence="7">
    <location>
        <begin position="54"/>
        <end position="110"/>
    </location>
</feature>
<protein>
    <recommendedName>
        <fullName evidence="12">[Histone H3]-lysine(27) N-trimethyltransferase</fullName>
    </recommendedName>
</protein>
<evidence type="ECO:0000259" key="9">
    <source>
        <dbReference type="PROSITE" id="PS51633"/>
    </source>
</evidence>
<evidence type="ECO:0000256" key="2">
    <source>
        <dbReference type="ARBA" id="ARBA00022679"/>
    </source>
</evidence>
<feature type="domain" description="SET" evidence="8">
    <location>
        <begin position="490"/>
        <end position="619"/>
    </location>
</feature>
<keyword evidence="2" id="KW-0808">Transferase</keyword>
<keyword evidence="4" id="KW-0805">Transcription regulation</keyword>
<evidence type="ECO:0000259" key="8">
    <source>
        <dbReference type="PROSITE" id="PS50280"/>
    </source>
</evidence>
<dbReference type="Pfam" id="PF00856">
    <property type="entry name" value="SET"/>
    <property type="match status" value="1"/>
</dbReference>
<proteinExistence type="predicted"/>
<dbReference type="InterPro" id="IPR041355">
    <property type="entry name" value="Pre-SET_CXC"/>
</dbReference>
<dbReference type="Gene3D" id="2.170.270.10">
    <property type="entry name" value="SET domain"/>
    <property type="match status" value="1"/>
</dbReference>
<dbReference type="InterPro" id="IPR046341">
    <property type="entry name" value="SET_dom_sf"/>
</dbReference>
<dbReference type="PANTHER" id="PTHR45747">
    <property type="entry name" value="HISTONE-LYSINE N-METHYLTRANSFERASE E(Z)"/>
    <property type="match status" value="1"/>
</dbReference>
<feature type="compositionally biased region" description="Polar residues" evidence="7">
    <location>
        <begin position="57"/>
        <end position="76"/>
    </location>
</feature>
<dbReference type="PROSITE" id="PS50280">
    <property type="entry name" value="SET"/>
    <property type="match status" value="1"/>
</dbReference>
<comment type="caution">
    <text evidence="10">The sequence shown here is derived from an EMBL/GenBank/DDBJ whole genome shotgun (WGS) entry which is preliminary data.</text>
</comment>
<dbReference type="PROSITE" id="PS51633">
    <property type="entry name" value="CXC"/>
    <property type="match status" value="1"/>
</dbReference>
<comment type="catalytic activity">
    <reaction evidence="6">
        <text>L-lysyl(27)-[histone H3] + 3 S-adenosyl-L-methionine = N(6),N(6),N(6)-trimethyl-L-lysyl(27)-[histone H3] + 3 S-adenosyl-L-homocysteine + 3 H(+)</text>
        <dbReference type="Rhea" id="RHEA:60292"/>
        <dbReference type="Rhea" id="RHEA-COMP:15535"/>
        <dbReference type="Rhea" id="RHEA-COMP:15548"/>
        <dbReference type="ChEBI" id="CHEBI:15378"/>
        <dbReference type="ChEBI" id="CHEBI:29969"/>
        <dbReference type="ChEBI" id="CHEBI:57856"/>
        <dbReference type="ChEBI" id="CHEBI:59789"/>
        <dbReference type="ChEBI" id="CHEBI:61961"/>
        <dbReference type="EC" id="2.1.1.356"/>
    </reaction>
</comment>
<gene>
    <name evidence="10" type="ORF">IWX90DRAFT_155452</name>
</gene>
<feature type="domain" description="CXC" evidence="9">
    <location>
        <begin position="365"/>
        <end position="476"/>
    </location>
</feature>
<dbReference type="Pfam" id="PF18264">
    <property type="entry name" value="preSET_CXC"/>
    <property type="match status" value="1"/>
</dbReference>
<dbReference type="SMART" id="SM00317">
    <property type="entry name" value="SET"/>
    <property type="match status" value="1"/>
</dbReference>
<evidence type="ECO:0000256" key="7">
    <source>
        <dbReference type="SAM" id="MobiDB-lite"/>
    </source>
</evidence>
<evidence type="ECO:0000256" key="1">
    <source>
        <dbReference type="ARBA" id="ARBA00022603"/>
    </source>
</evidence>
<feature type="region of interest" description="Disordered" evidence="7">
    <location>
        <begin position="631"/>
        <end position="672"/>
    </location>
</feature>
<dbReference type="PANTHER" id="PTHR45747:SF4">
    <property type="entry name" value="HISTONE-LYSINE N-METHYLTRANSFERASE E(Z)"/>
    <property type="match status" value="1"/>
</dbReference>
<keyword evidence="11" id="KW-1185">Reference proteome</keyword>
<evidence type="ECO:0000256" key="6">
    <source>
        <dbReference type="ARBA" id="ARBA00048568"/>
    </source>
</evidence>
<dbReference type="EMBL" id="JBBWUH010000003">
    <property type="protein sequence ID" value="KAK8173838.1"/>
    <property type="molecule type" value="Genomic_DNA"/>
</dbReference>
<keyword evidence="5" id="KW-0804">Transcription</keyword>
<keyword evidence="3" id="KW-0949">S-adenosyl-L-methionine</keyword>
<dbReference type="Proteomes" id="UP001456524">
    <property type="component" value="Unassembled WGS sequence"/>
</dbReference>
<evidence type="ECO:0000313" key="11">
    <source>
        <dbReference type="Proteomes" id="UP001456524"/>
    </source>
</evidence>
<reference evidence="10 11" key="1">
    <citation type="journal article" date="2022" name="G3 (Bethesda)">
        <title>Enemy or ally: a genomic approach to elucidate the lifestyle of Phyllosticta citrichinaensis.</title>
        <authorList>
            <person name="Buijs V.A."/>
            <person name="Groenewald J.Z."/>
            <person name="Haridas S."/>
            <person name="LaButti K.M."/>
            <person name="Lipzen A."/>
            <person name="Martin F.M."/>
            <person name="Barry K."/>
            <person name="Grigoriev I.V."/>
            <person name="Crous P.W."/>
            <person name="Seidl M.F."/>
        </authorList>
    </citation>
    <scope>NUCLEOTIDE SEQUENCE [LARGE SCALE GENOMIC DNA]</scope>
    <source>
        <strain evidence="10 11">CBS 129764</strain>
    </source>
</reference>
<name>A0ABR1Y0C3_9PEZI</name>
<sequence>MASTAELCNYTRMRTLVEEVQKKYQEDARYFAAERLARARCRREAKIVGVVPETKSAHPSNIHTSRPIDNSGQPVSRKSPFASLKPKVSVKTGKDSGKVTGKRQYTPIGDKPSSFHSTVTRFASTSVQVPSYKGYVSLSQNILAPNNKNVLVLPCFSDDQNDQELTEEMKEQFNMIEHQRHVENDYVEMCWQLFPYAPYVLEKARCSFTDVVNYYTMSAEEFNRILRTSAQDYGLNAQQLRNMEKWKTQAGSEYPADHKLLARLPKSTPDALARTSALCHAWFNVFDALSFIAIQHFKSQEEFQEDTGFEHRTLACRVCHVHECPYHGAMMEEEEDEADRDASLNIRVHVTTGRRAQTDGGALEYKSARHWKKLAPKASSVYDRPGFVPCSHEGSCEQAQCSCFEHEVTCEKSCGCSKSCPRRFSGCSCSKQQKTCWNNPKCQCFNLSRECDPDLCFHCGAGELLDSVSRGRDPDDEKLCQNVKIQSGIKKLTILGTSSIKDAGFGLYTVEAISAGDYLGEYTGEIISHKEMLRREFYYKKQNLEYVFNLTGKDLEDDGTIDQAIDATRMGNEMRFINNAKQKFVNCTTKILMCNTVYRIGVFATRDVPPGRELFFHYGFDKEFEENYRDPKTAWPSSTDSLHGMDSDDDAPLVKSHAGRKGERKWSPSMVDEDRLSDDEYVYAGSDGA</sequence>
<accession>A0ABR1Y0C3</accession>